<gene>
    <name evidence="3" type="ORF">OSB1V03_LOCUS19609</name>
</gene>
<dbReference type="AlphaFoldDB" id="A0A7R9QF63"/>
<organism evidence="3">
    <name type="scientific">Medioppia subpectinata</name>
    <dbReference type="NCBI Taxonomy" id="1979941"/>
    <lineage>
        <taxon>Eukaryota</taxon>
        <taxon>Metazoa</taxon>
        <taxon>Ecdysozoa</taxon>
        <taxon>Arthropoda</taxon>
        <taxon>Chelicerata</taxon>
        <taxon>Arachnida</taxon>
        <taxon>Acari</taxon>
        <taxon>Acariformes</taxon>
        <taxon>Sarcoptiformes</taxon>
        <taxon>Oribatida</taxon>
        <taxon>Brachypylina</taxon>
        <taxon>Oppioidea</taxon>
        <taxon>Oppiidae</taxon>
        <taxon>Medioppia</taxon>
    </lineage>
</organism>
<name>A0A7R9QF63_9ACAR</name>
<feature type="compositionally biased region" description="Polar residues" evidence="1">
    <location>
        <begin position="311"/>
        <end position="327"/>
    </location>
</feature>
<dbReference type="GO" id="GO:0006397">
    <property type="term" value="P:mRNA processing"/>
    <property type="evidence" value="ECO:0007669"/>
    <property type="project" value="InterPro"/>
</dbReference>
<dbReference type="PANTHER" id="PTHR13384">
    <property type="entry name" value="G PATCH DOMAIN-CONTAINING PROTEIN 1"/>
    <property type="match status" value="1"/>
</dbReference>
<reference evidence="3" key="1">
    <citation type="submission" date="2020-11" db="EMBL/GenBank/DDBJ databases">
        <authorList>
            <person name="Tran Van P."/>
        </authorList>
    </citation>
    <scope>NUCLEOTIDE SEQUENCE</scope>
</reference>
<feature type="region of interest" description="Disordered" evidence="1">
    <location>
        <begin position="508"/>
        <end position="578"/>
    </location>
</feature>
<feature type="compositionally biased region" description="Acidic residues" evidence="1">
    <location>
        <begin position="555"/>
        <end position="566"/>
    </location>
</feature>
<feature type="compositionally biased region" description="Basic and acidic residues" evidence="1">
    <location>
        <begin position="300"/>
        <end position="310"/>
    </location>
</feature>
<dbReference type="OrthoDB" id="20507at2759"/>
<evidence type="ECO:0000313" key="3">
    <source>
        <dbReference type="EMBL" id="CAD7643474.1"/>
    </source>
</evidence>
<feature type="compositionally biased region" description="Basic residues" evidence="1">
    <location>
        <begin position="287"/>
        <end position="299"/>
    </location>
</feature>
<keyword evidence="4" id="KW-1185">Reference proteome</keyword>
<feature type="non-terminal residue" evidence="3">
    <location>
        <position position="578"/>
    </location>
</feature>
<evidence type="ECO:0000256" key="1">
    <source>
        <dbReference type="SAM" id="MobiDB-lite"/>
    </source>
</evidence>
<feature type="compositionally biased region" description="Basic and acidic residues" evidence="1">
    <location>
        <begin position="531"/>
        <end position="544"/>
    </location>
</feature>
<dbReference type="PANTHER" id="PTHR13384:SF19">
    <property type="entry name" value="G PATCH DOMAIN-CONTAINING PROTEIN 1"/>
    <property type="match status" value="1"/>
</dbReference>
<feature type="non-terminal residue" evidence="3">
    <location>
        <position position="1"/>
    </location>
</feature>
<dbReference type="EMBL" id="CAJPIZ010029299">
    <property type="protein sequence ID" value="CAG2119662.1"/>
    <property type="molecule type" value="Genomic_DNA"/>
</dbReference>
<accession>A0A7R9QF63</accession>
<dbReference type="EMBL" id="OC883874">
    <property type="protein sequence ID" value="CAD7643474.1"/>
    <property type="molecule type" value="Genomic_DNA"/>
</dbReference>
<feature type="region of interest" description="Disordered" evidence="1">
    <location>
        <begin position="284"/>
        <end position="330"/>
    </location>
</feature>
<dbReference type="InterPro" id="IPR011666">
    <property type="entry name" value="DUF1604"/>
</dbReference>
<dbReference type="Proteomes" id="UP000759131">
    <property type="component" value="Unassembled WGS sequence"/>
</dbReference>
<evidence type="ECO:0000259" key="2">
    <source>
        <dbReference type="Pfam" id="PF07713"/>
    </source>
</evidence>
<dbReference type="GO" id="GO:0005634">
    <property type="term" value="C:nucleus"/>
    <property type="evidence" value="ECO:0007669"/>
    <property type="project" value="TreeGrafter"/>
</dbReference>
<feature type="domain" description="G patch" evidence="2">
    <location>
        <begin position="6"/>
        <end position="87"/>
    </location>
</feature>
<dbReference type="GO" id="GO:0003723">
    <property type="term" value="F:RNA binding"/>
    <property type="evidence" value="ECO:0007669"/>
    <property type="project" value="TreeGrafter"/>
</dbReference>
<dbReference type="Pfam" id="PF07713">
    <property type="entry name" value="DUF1604"/>
    <property type="match status" value="1"/>
</dbReference>
<feature type="compositionally biased region" description="Polar residues" evidence="1">
    <location>
        <begin position="518"/>
        <end position="530"/>
    </location>
</feature>
<feature type="compositionally biased region" description="Polar residues" evidence="1">
    <location>
        <begin position="567"/>
        <end position="578"/>
    </location>
</feature>
<evidence type="ECO:0000313" key="4">
    <source>
        <dbReference type="Proteomes" id="UP000759131"/>
    </source>
</evidence>
<proteinExistence type="predicted"/>
<sequence>KRPELDLTVRDSEGRRRFHGAFTGGFSAGHYMTVGSEEGFTPSQYKSNRAERWDQSLLKDKPENYMDSEDLDVFGIAPKRITARDQFAQQESFAGFRSTDTLIDVLKSVIKPSVESIGLQLYKRMKRNAKIELRDGNRKTYGCEQPSNTSANNDITYKPKSDFHGIGFKSMLEESDGNHAKDMTGVSVTFKSGQKLKISGEAFGYGVLDDDDDIQEDAVVYHKEDISQYDYEIGAVRHEPKMKNKGKHKSLDVLKSDVIDGFVKCSIKINLIEIMSKKYPIPSLPTHWKHTSGHQKAKKSRWDQSSDKQKSVNTSSVSDEQTVTPTPARTPVLNANIRALLLGEEVIHRQGVKRMDPMPEESDSINSRQVDSVQNTAPLTAIKREPIVFQPLTGFWANKFTRSNDTVEETLSGGLTDFNETKRQKTVDNETNEKSSATVRTTFEWHPHNLLCKRFNIPNPFPQYPDVVGVITVGKSDVRNRTAKINDRKTKTNIFDCLMDDTIVSKQSDNLDEENTSESKNVKNSINTNENNDKEAETEEKVRPPMDLFKAIFASDEESDDEDIADTNESNVTNEQNV</sequence>
<protein>
    <recommendedName>
        <fullName evidence="2">G patch domain-containing protein</fullName>
    </recommendedName>
</protein>